<organism evidence="1 2">
    <name type="scientific">Synoicihabitans lomoniglobus</name>
    <dbReference type="NCBI Taxonomy" id="2909285"/>
    <lineage>
        <taxon>Bacteria</taxon>
        <taxon>Pseudomonadati</taxon>
        <taxon>Verrucomicrobiota</taxon>
        <taxon>Opitutia</taxon>
        <taxon>Opitutales</taxon>
        <taxon>Opitutaceae</taxon>
        <taxon>Synoicihabitans</taxon>
    </lineage>
</organism>
<dbReference type="RefSeq" id="WP_330932157.1">
    <property type="nucleotide sequence ID" value="NZ_CP119075.1"/>
</dbReference>
<dbReference type="KEGG" id="slom:PXH66_22035"/>
<evidence type="ECO:0000313" key="2">
    <source>
        <dbReference type="Proteomes" id="UP001218638"/>
    </source>
</evidence>
<dbReference type="EMBL" id="CP119075">
    <property type="protein sequence ID" value="WED65038.1"/>
    <property type="molecule type" value="Genomic_DNA"/>
</dbReference>
<dbReference type="AlphaFoldDB" id="A0AAF0A0J2"/>
<accession>A0AAF0A0J2</accession>
<gene>
    <name evidence="1" type="ORF">PXH66_22035</name>
</gene>
<name>A0AAF0A0J2_9BACT</name>
<keyword evidence="2" id="KW-1185">Reference proteome</keyword>
<proteinExistence type="predicted"/>
<reference evidence="1" key="1">
    <citation type="submission" date="2023-03" db="EMBL/GenBank/DDBJ databases">
        <title>Lomoglobus Profundus gen. nov., sp. nov., a novel member of the phylum Verrucomicrobia, isolated from deep-marine sediment of South China Sea.</title>
        <authorList>
            <person name="Ahmad T."/>
            <person name="Ishaq S.E."/>
            <person name="Wang F."/>
        </authorList>
    </citation>
    <scope>NUCLEOTIDE SEQUENCE</scope>
    <source>
        <strain evidence="1">LMO-M01</strain>
    </source>
</reference>
<protein>
    <submittedName>
        <fullName evidence="1">Uncharacterized protein</fullName>
    </submittedName>
</protein>
<sequence length="265" mass="29365">MRPQSSITARGRVLLLCLSILPVSLESRVGAETASAEADALLESAVVLDRIASERQFRGLQAGERIRTSVRDFGTLGGDFFDSVRSIYVAERQVLAELTTQAELLDEGARETVSELYLRMAAFCANTRSAAKLGVTVEDLLDAALKFNETNAAATYLLAMQATEDGPREELLRRALDHERRFPEALLQLTLVRLRAQDQASGDRLLQEFLDALPAFKPELHYFDEGYPPTHVSIGIPDGILERQTYRADESRFDLSSTDESPDDT</sequence>
<evidence type="ECO:0000313" key="1">
    <source>
        <dbReference type="EMBL" id="WED65038.1"/>
    </source>
</evidence>
<dbReference type="Proteomes" id="UP001218638">
    <property type="component" value="Chromosome"/>
</dbReference>